<evidence type="ECO:0000313" key="10">
    <source>
        <dbReference type="Proteomes" id="UP001060261"/>
    </source>
</evidence>
<proteinExistence type="predicted"/>
<evidence type="ECO:0000256" key="4">
    <source>
        <dbReference type="ARBA" id="ARBA00022692"/>
    </source>
</evidence>
<dbReference type="InterPro" id="IPR020846">
    <property type="entry name" value="MFS_dom"/>
</dbReference>
<dbReference type="Pfam" id="PF07690">
    <property type="entry name" value="MFS_1"/>
    <property type="match status" value="1"/>
</dbReference>
<comment type="subcellular location">
    <subcellularLocation>
        <location evidence="1">Cell membrane</location>
        <topology evidence="1">Multi-pass membrane protein</topology>
    </subcellularLocation>
</comment>
<feature type="transmembrane region" description="Helical" evidence="7">
    <location>
        <begin position="169"/>
        <end position="193"/>
    </location>
</feature>
<evidence type="ECO:0000313" key="9">
    <source>
        <dbReference type="EMBL" id="UWX64476.1"/>
    </source>
</evidence>
<gene>
    <name evidence="9" type="ORF">N0D28_02055</name>
</gene>
<dbReference type="PANTHER" id="PTHR23517">
    <property type="entry name" value="RESISTANCE PROTEIN MDTM, PUTATIVE-RELATED-RELATED"/>
    <property type="match status" value="1"/>
</dbReference>
<feature type="transmembrane region" description="Helical" evidence="7">
    <location>
        <begin position="278"/>
        <end position="294"/>
    </location>
</feature>
<keyword evidence="6 7" id="KW-0472">Membrane</keyword>
<dbReference type="SUPFAM" id="SSF103473">
    <property type="entry name" value="MFS general substrate transporter"/>
    <property type="match status" value="1"/>
</dbReference>
<feature type="transmembrane region" description="Helical" evidence="7">
    <location>
        <begin position="300"/>
        <end position="318"/>
    </location>
</feature>
<feature type="transmembrane region" description="Helical" evidence="7">
    <location>
        <begin position="338"/>
        <end position="360"/>
    </location>
</feature>
<dbReference type="PANTHER" id="PTHR23517:SF2">
    <property type="entry name" value="MULTIDRUG RESISTANCE PROTEIN MDTH"/>
    <property type="match status" value="1"/>
</dbReference>
<feature type="transmembrane region" description="Helical" evidence="7">
    <location>
        <begin position="214"/>
        <end position="240"/>
    </location>
</feature>
<dbReference type="Gene3D" id="1.20.1250.20">
    <property type="entry name" value="MFS general substrate transporter like domains"/>
    <property type="match status" value="1"/>
</dbReference>
<evidence type="ECO:0000256" key="3">
    <source>
        <dbReference type="ARBA" id="ARBA00022475"/>
    </source>
</evidence>
<dbReference type="InterPro" id="IPR011701">
    <property type="entry name" value="MFS"/>
</dbReference>
<dbReference type="EMBL" id="CP104213">
    <property type="protein sequence ID" value="UWX64476.1"/>
    <property type="molecule type" value="Genomic_DNA"/>
</dbReference>
<keyword evidence="3" id="KW-1003">Cell membrane</keyword>
<keyword evidence="2" id="KW-0813">Transport</keyword>
<feature type="transmembrane region" description="Helical" evidence="7">
    <location>
        <begin position="366"/>
        <end position="387"/>
    </location>
</feature>
<feature type="domain" description="Major facilitator superfamily (MFS) profile" evidence="8">
    <location>
        <begin position="8"/>
        <end position="392"/>
    </location>
</feature>
<protein>
    <submittedName>
        <fullName evidence="9">MFS transporter</fullName>
    </submittedName>
</protein>
<evidence type="ECO:0000259" key="8">
    <source>
        <dbReference type="PROSITE" id="PS50850"/>
    </source>
</evidence>
<feature type="transmembrane region" description="Helical" evidence="7">
    <location>
        <begin position="12"/>
        <end position="34"/>
    </location>
</feature>
<organism evidence="9 10">
    <name type="scientific">Deinococcus rubellus</name>
    <dbReference type="NCBI Taxonomy" id="1889240"/>
    <lineage>
        <taxon>Bacteria</taxon>
        <taxon>Thermotogati</taxon>
        <taxon>Deinococcota</taxon>
        <taxon>Deinococci</taxon>
        <taxon>Deinococcales</taxon>
        <taxon>Deinococcaceae</taxon>
        <taxon>Deinococcus</taxon>
    </lineage>
</organism>
<dbReference type="Proteomes" id="UP001060261">
    <property type="component" value="Chromosome"/>
</dbReference>
<feature type="transmembrane region" description="Helical" evidence="7">
    <location>
        <begin position="105"/>
        <end position="122"/>
    </location>
</feature>
<evidence type="ECO:0000256" key="2">
    <source>
        <dbReference type="ARBA" id="ARBA00022448"/>
    </source>
</evidence>
<feature type="transmembrane region" description="Helical" evidence="7">
    <location>
        <begin position="252"/>
        <end position="271"/>
    </location>
</feature>
<keyword evidence="10" id="KW-1185">Reference proteome</keyword>
<keyword evidence="4 7" id="KW-0812">Transmembrane</keyword>
<reference evidence="9" key="1">
    <citation type="submission" date="2022-09" db="EMBL/GenBank/DDBJ databases">
        <title>genome sequence of Deinococcus rubellus.</title>
        <authorList>
            <person name="Srinivasan S."/>
        </authorList>
    </citation>
    <scope>NUCLEOTIDE SEQUENCE</scope>
    <source>
        <strain evidence="9">Ant6</strain>
    </source>
</reference>
<evidence type="ECO:0000256" key="7">
    <source>
        <dbReference type="SAM" id="Phobius"/>
    </source>
</evidence>
<sequence length="411" mass="42042">MSARFAMTRLSLPGGLVALMVNNFLMWGGFFMVIPLITVHFGFGLGWSALSVGAVLGTRQLTQQGLTVFGGALSDRTGPRPLIALGLLTRALGFAAMGLSTSFPALLASSILAGVGGGLFDAPKNAAVTALSTPENRVRVFSLMSMAGNLGMVIGPLIGAALSNLAFRTVALTSACAYLVSLGILMLAVPPIPGTQKTGSGLGGLLTVVRDRRFVLFTLTLSGYFVLSTQINVAVTLRAVELAGPTATGPLYALQAGLAVLLQYPVVLLAGRHFTGRQILMGGVGLAALGLGSMALAHSFAALLACTALLSLGGMVVFPTQQTITARMAPPQLMGSYFGLGALSLGLGGALGSVLGGVLVDLGKSLAWPALTWLTLLMVGLLTVWGLGRSLPKENMSAEDMSGDNVPAKEG</sequence>
<accession>A0ABY5YK06</accession>
<dbReference type="InterPro" id="IPR050171">
    <property type="entry name" value="MFS_Transporters"/>
</dbReference>
<name>A0ABY5YK06_9DEIO</name>
<evidence type="ECO:0000256" key="5">
    <source>
        <dbReference type="ARBA" id="ARBA00022989"/>
    </source>
</evidence>
<evidence type="ECO:0000256" key="1">
    <source>
        <dbReference type="ARBA" id="ARBA00004651"/>
    </source>
</evidence>
<evidence type="ECO:0000256" key="6">
    <source>
        <dbReference type="ARBA" id="ARBA00023136"/>
    </source>
</evidence>
<dbReference type="InterPro" id="IPR036259">
    <property type="entry name" value="MFS_trans_sf"/>
</dbReference>
<keyword evidence="5 7" id="KW-1133">Transmembrane helix</keyword>
<dbReference type="CDD" id="cd17329">
    <property type="entry name" value="MFS_MdtH_MDR_like"/>
    <property type="match status" value="1"/>
</dbReference>
<dbReference type="PROSITE" id="PS50850">
    <property type="entry name" value="MFS"/>
    <property type="match status" value="1"/>
</dbReference>
<feature type="transmembrane region" description="Helical" evidence="7">
    <location>
        <begin position="143"/>
        <end position="163"/>
    </location>
</feature>